<protein>
    <recommendedName>
        <fullName evidence="3">Glucosamine-6-phosphate deaminase</fullName>
        <ecNumber evidence="3">3.5.99.6</ecNumber>
    </recommendedName>
    <alternativeName>
        <fullName evidence="3">GlcN6P deaminase</fullName>
        <shortName evidence="3">GNPDA</shortName>
    </alternativeName>
    <alternativeName>
        <fullName evidence="3">Glucosamine-6-phosphate isomerase</fullName>
    </alternativeName>
</protein>
<evidence type="ECO:0000256" key="2">
    <source>
        <dbReference type="ARBA" id="ARBA00023277"/>
    </source>
</evidence>
<comment type="caution">
    <text evidence="3">Lacks conserved residue(s) required for the propagation of feature annotation.</text>
</comment>
<dbReference type="InterPro" id="IPR006148">
    <property type="entry name" value="Glc/Gal-6P_isomerase"/>
</dbReference>
<dbReference type="NCBIfam" id="TIGR00502">
    <property type="entry name" value="nagB"/>
    <property type="match status" value="1"/>
</dbReference>
<dbReference type="PANTHER" id="PTHR11280">
    <property type="entry name" value="GLUCOSAMINE-6-PHOSPHATE ISOMERASE"/>
    <property type="match status" value="1"/>
</dbReference>
<name>A0ABV1BEF9_9FIRM</name>
<comment type="pathway">
    <text evidence="3">Amino-sugar metabolism; N-acetylneuraminate degradation; D-fructose 6-phosphate from N-acetylneuraminate: step 5/5.</text>
</comment>
<dbReference type="HAMAP" id="MF_01241">
    <property type="entry name" value="GlcN6P_deamin"/>
    <property type="match status" value="1"/>
</dbReference>
<keyword evidence="1 3" id="KW-0378">Hydrolase</keyword>
<feature type="domain" description="Glucosamine/galactosamine-6-phosphate isomerase" evidence="4">
    <location>
        <begin position="11"/>
        <end position="224"/>
    </location>
</feature>
<dbReference type="InterPro" id="IPR037171">
    <property type="entry name" value="NagB/RpiA_transferase-like"/>
</dbReference>
<dbReference type="InterPro" id="IPR004547">
    <property type="entry name" value="Glucosamine6P_isomerase"/>
</dbReference>
<dbReference type="PANTHER" id="PTHR11280:SF5">
    <property type="entry name" value="GLUCOSAMINE-6-PHOSPHATE ISOMERASE"/>
    <property type="match status" value="1"/>
</dbReference>
<evidence type="ECO:0000256" key="1">
    <source>
        <dbReference type="ARBA" id="ARBA00022801"/>
    </source>
</evidence>
<keyword evidence="2 3" id="KW-0119">Carbohydrate metabolism</keyword>
<accession>A0ABV1BEF9</accession>
<dbReference type="GO" id="GO:0004342">
    <property type="term" value="F:glucosamine-6-phosphate deaminase activity"/>
    <property type="evidence" value="ECO:0007669"/>
    <property type="project" value="UniProtKB-EC"/>
</dbReference>
<evidence type="ECO:0000256" key="3">
    <source>
        <dbReference type="HAMAP-Rule" id="MF_01241"/>
    </source>
</evidence>
<feature type="active site" description="Proton acceptor; for ring-opening step" evidence="3">
    <location>
        <position position="138"/>
    </location>
</feature>
<feature type="active site" description="For ring-opening step" evidence="3">
    <location>
        <position position="136"/>
    </location>
</feature>
<organism evidence="5 6">
    <name type="scientific">Blautia aquisgranensis</name>
    <dbReference type="NCBI Taxonomy" id="3133153"/>
    <lineage>
        <taxon>Bacteria</taxon>
        <taxon>Bacillati</taxon>
        <taxon>Bacillota</taxon>
        <taxon>Clostridia</taxon>
        <taxon>Lachnospirales</taxon>
        <taxon>Lachnospiraceae</taxon>
        <taxon>Blautia</taxon>
    </lineage>
</organism>
<keyword evidence="6" id="KW-1185">Reference proteome</keyword>
<reference evidence="5 6" key="1">
    <citation type="submission" date="2024-03" db="EMBL/GenBank/DDBJ databases">
        <title>Human intestinal bacterial collection.</title>
        <authorList>
            <person name="Pauvert C."/>
            <person name="Hitch T.C.A."/>
            <person name="Clavel T."/>
        </authorList>
    </citation>
    <scope>NUCLEOTIDE SEQUENCE [LARGE SCALE GENOMIC DNA]</scope>
    <source>
        <strain evidence="5 6">CLA-JM-H16</strain>
    </source>
</reference>
<proteinExistence type="inferred from homology"/>
<sequence length="247" mass="27124">MIIYKGKDYQDVSRKAANIMSAQIIMKPDAVLGLATGSTPVGMYAQLVEWYKKGDLDFSQVTTVNLDEYKGISGDNEQSYRYFMNKNLFDHINIDKNKTFVPDGLEENSDKACAEYNAVISRTGGVDMQLLGIGENGHIGFNEPGAAFEKETHCVDLTESTIRANARFFDSMDEVPKQAYTMGIKNIMAARKILLVATGVAKAEALYKSLYGPITPNVPASILQLHLDLTVVADEAALAVIREKGLL</sequence>
<comment type="caution">
    <text evidence="5">The sequence shown here is derived from an EMBL/GenBank/DDBJ whole genome shotgun (WGS) entry which is preliminary data.</text>
</comment>
<dbReference type="CDD" id="cd01399">
    <property type="entry name" value="GlcN6P_deaminase"/>
    <property type="match status" value="1"/>
</dbReference>
<evidence type="ECO:0000259" key="4">
    <source>
        <dbReference type="Pfam" id="PF01182"/>
    </source>
</evidence>
<dbReference type="Pfam" id="PF01182">
    <property type="entry name" value="Glucosamine_iso"/>
    <property type="match status" value="1"/>
</dbReference>
<gene>
    <name evidence="3 5" type="primary">nagB</name>
    <name evidence="5" type="ORF">WMO28_04025</name>
</gene>
<dbReference type="Proteomes" id="UP001473063">
    <property type="component" value="Unassembled WGS sequence"/>
</dbReference>
<comment type="function">
    <text evidence="3">Catalyzes the reversible isomerization-deamination of glucosamine 6-phosphate (GlcN6P) to form fructose 6-phosphate (Fru6P) and ammonium ion.</text>
</comment>
<feature type="active site" description="For ring-opening step" evidence="3">
    <location>
        <position position="143"/>
    </location>
</feature>
<evidence type="ECO:0000313" key="5">
    <source>
        <dbReference type="EMBL" id="MEQ2370120.1"/>
    </source>
</evidence>
<comment type="similarity">
    <text evidence="3">Belongs to the glucosamine/galactosamine-6-phosphate isomerase family. NagB subfamily.</text>
</comment>
<dbReference type="EMBL" id="JBBMEJ010000003">
    <property type="protein sequence ID" value="MEQ2370120.1"/>
    <property type="molecule type" value="Genomic_DNA"/>
</dbReference>
<dbReference type="RefSeq" id="WP_349056145.1">
    <property type="nucleotide sequence ID" value="NZ_JBBMEJ010000003.1"/>
</dbReference>
<evidence type="ECO:0000313" key="6">
    <source>
        <dbReference type="Proteomes" id="UP001473063"/>
    </source>
</evidence>
<feature type="active site" description="Proton acceptor; for enolization step" evidence="3">
    <location>
        <position position="67"/>
    </location>
</feature>
<dbReference type="SUPFAM" id="SSF100950">
    <property type="entry name" value="NagB/RpiA/CoA transferase-like"/>
    <property type="match status" value="1"/>
</dbReference>
<dbReference type="Gene3D" id="3.40.50.1360">
    <property type="match status" value="1"/>
</dbReference>
<dbReference type="EC" id="3.5.99.6" evidence="3"/>
<comment type="catalytic activity">
    <reaction evidence="3">
        <text>alpha-D-glucosamine 6-phosphate + H2O = beta-D-fructose 6-phosphate + NH4(+)</text>
        <dbReference type="Rhea" id="RHEA:12172"/>
        <dbReference type="ChEBI" id="CHEBI:15377"/>
        <dbReference type="ChEBI" id="CHEBI:28938"/>
        <dbReference type="ChEBI" id="CHEBI:57634"/>
        <dbReference type="ChEBI" id="CHEBI:75989"/>
        <dbReference type="EC" id="3.5.99.6"/>
    </reaction>
</comment>